<comment type="caution">
    <text evidence="1">The sequence shown here is derived from an EMBL/GenBank/DDBJ whole genome shotgun (WGS) entry which is preliminary data.</text>
</comment>
<keyword evidence="2" id="KW-1185">Reference proteome</keyword>
<evidence type="ECO:0000313" key="1">
    <source>
        <dbReference type="EMBL" id="KAI0035210.1"/>
    </source>
</evidence>
<name>A0ACB8QUB0_9AGAM</name>
<proteinExistence type="predicted"/>
<reference evidence="1" key="2">
    <citation type="journal article" date="2022" name="New Phytol.">
        <title>Evolutionary transition to the ectomycorrhizal habit in the genomes of a hyperdiverse lineage of mushroom-forming fungi.</title>
        <authorList>
            <person name="Looney B."/>
            <person name="Miyauchi S."/>
            <person name="Morin E."/>
            <person name="Drula E."/>
            <person name="Courty P.E."/>
            <person name="Kohler A."/>
            <person name="Kuo A."/>
            <person name="LaButti K."/>
            <person name="Pangilinan J."/>
            <person name="Lipzen A."/>
            <person name="Riley R."/>
            <person name="Andreopoulos W."/>
            <person name="He G."/>
            <person name="Johnson J."/>
            <person name="Nolan M."/>
            <person name="Tritt A."/>
            <person name="Barry K.W."/>
            <person name="Grigoriev I.V."/>
            <person name="Nagy L.G."/>
            <person name="Hibbett D."/>
            <person name="Henrissat B."/>
            <person name="Matheny P.B."/>
            <person name="Labbe J."/>
            <person name="Martin F.M."/>
        </authorList>
    </citation>
    <scope>NUCLEOTIDE SEQUENCE</scope>
    <source>
        <strain evidence="1">EC-137</strain>
    </source>
</reference>
<evidence type="ECO:0000313" key="2">
    <source>
        <dbReference type="Proteomes" id="UP000814128"/>
    </source>
</evidence>
<sequence length="348" mass="38440">MSALPEFSVTSSDLSTKLEDASSVIDSPPASTIELESVAADQVTALPERTDGYQVPPNTEFNEDSSALQPQSVSQWAEQLSRFSSDGGTECFSPSQAQSSLSQSQSVIAQETSEDESHFSSSQEKSRCSSSQDSDPSHSRSPTPTNSQPRECQDEGLFRENSMKSVTSEGMPSSQERVASRSAAPWTPQQHNEEASRRQERMNGRMTKTLRQYDFDLTGVPTEREGRTQALLELAAELLRYLRRAHHGDAVKLRDDLDYAQMDVDAHLQYLLSEENVDIQNDLKCNVVTNPKTVLMENALRVISQLELQLSAPTEDIDLSSKRAVMVPLSMSQESRGPDSSSEPEDDV</sequence>
<dbReference type="EMBL" id="MU273488">
    <property type="protein sequence ID" value="KAI0035210.1"/>
    <property type="molecule type" value="Genomic_DNA"/>
</dbReference>
<accession>A0ACB8QUB0</accession>
<reference evidence="1" key="1">
    <citation type="submission" date="2021-02" db="EMBL/GenBank/DDBJ databases">
        <authorList>
            <consortium name="DOE Joint Genome Institute"/>
            <person name="Ahrendt S."/>
            <person name="Looney B.P."/>
            <person name="Miyauchi S."/>
            <person name="Morin E."/>
            <person name="Drula E."/>
            <person name="Courty P.E."/>
            <person name="Chicoki N."/>
            <person name="Fauchery L."/>
            <person name="Kohler A."/>
            <person name="Kuo A."/>
            <person name="Labutti K."/>
            <person name="Pangilinan J."/>
            <person name="Lipzen A."/>
            <person name="Riley R."/>
            <person name="Andreopoulos W."/>
            <person name="He G."/>
            <person name="Johnson J."/>
            <person name="Barry K.W."/>
            <person name="Grigoriev I.V."/>
            <person name="Nagy L."/>
            <person name="Hibbett D."/>
            <person name="Henrissat B."/>
            <person name="Matheny P.B."/>
            <person name="Labbe J."/>
            <person name="Martin F."/>
        </authorList>
    </citation>
    <scope>NUCLEOTIDE SEQUENCE</scope>
    <source>
        <strain evidence="1">EC-137</strain>
    </source>
</reference>
<protein>
    <submittedName>
        <fullName evidence="1">Uncharacterized protein</fullName>
    </submittedName>
</protein>
<organism evidence="1 2">
    <name type="scientific">Vararia minispora EC-137</name>
    <dbReference type="NCBI Taxonomy" id="1314806"/>
    <lineage>
        <taxon>Eukaryota</taxon>
        <taxon>Fungi</taxon>
        <taxon>Dikarya</taxon>
        <taxon>Basidiomycota</taxon>
        <taxon>Agaricomycotina</taxon>
        <taxon>Agaricomycetes</taxon>
        <taxon>Russulales</taxon>
        <taxon>Lachnocladiaceae</taxon>
        <taxon>Vararia</taxon>
    </lineage>
</organism>
<dbReference type="Proteomes" id="UP000814128">
    <property type="component" value="Unassembled WGS sequence"/>
</dbReference>
<gene>
    <name evidence="1" type="ORF">K488DRAFT_83294</name>
</gene>